<sequence length="357" mass="40120">MSTYLKHMGGYKHSQLKNKSFDETQKLFDKEMTREEEEMKKHKEIVQDDKVVIDAIPLATKPPMIIEYKIDKEEKMGYFKLIRADGSSKRLLMKKLEIQKKNIKFKGGLLGLKDFKIFLELLLLSYELVWILFVVLLMENGFLSPKGRGSGKGVKKKGNDQVHAKMTSIPNMENSKPGIQVDANTLDLSEDGLSAIATKCSTPLMLDSYKSGMCTKSWGRSSFARAMIDLQADVELKDTIVVDVLKLVGKGFSSNSNPFDAANSVENDDDLGTNRGNYKFDDKGSESLSSPTNTPIVIRINNLERQIRDGKLALMDDDGKPLKKVDSPVNSDSESEVEEVFNETTSFMASQSFEKWQ</sequence>
<proteinExistence type="predicted"/>
<protein>
    <submittedName>
        <fullName evidence="2">Uncharacterized protein</fullName>
    </submittedName>
</protein>
<organism evidence="2 3">
    <name type="scientific">Tanacetum coccineum</name>
    <dbReference type="NCBI Taxonomy" id="301880"/>
    <lineage>
        <taxon>Eukaryota</taxon>
        <taxon>Viridiplantae</taxon>
        <taxon>Streptophyta</taxon>
        <taxon>Embryophyta</taxon>
        <taxon>Tracheophyta</taxon>
        <taxon>Spermatophyta</taxon>
        <taxon>Magnoliopsida</taxon>
        <taxon>eudicotyledons</taxon>
        <taxon>Gunneridae</taxon>
        <taxon>Pentapetalae</taxon>
        <taxon>asterids</taxon>
        <taxon>campanulids</taxon>
        <taxon>Asterales</taxon>
        <taxon>Asteraceae</taxon>
        <taxon>Asteroideae</taxon>
        <taxon>Anthemideae</taxon>
        <taxon>Anthemidinae</taxon>
        <taxon>Tanacetum</taxon>
    </lineage>
</organism>
<comment type="caution">
    <text evidence="2">The sequence shown here is derived from an EMBL/GenBank/DDBJ whole genome shotgun (WGS) entry which is preliminary data.</text>
</comment>
<reference evidence="2" key="1">
    <citation type="journal article" date="2022" name="Int. J. Mol. Sci.">
        <title>Draft Genome of Tanacetum Coccineum: Genomic Comparison of Closely Related Tanacetum-Family Plants.</title>
        <authorList>
            <person name="Yamashiro T."/>
            <person name="Shiraishi A."/>
            <person name="Nakayama K."/>
            <person name="Satake H."/>
        </authorList>
    </citation>
    <scope>NUCLEOTIDE SEQUENCE</scope>
</reference>
<keyword evidence="3" id="KW-1185">Reference proteome</keyword>
<evidence type="ECO:0000313" key="2">
    <source>
        <dbReference type="EMBL" id="GJS56960.1"/>
    </source>
</evidence>
<evidence type="ECO:0000256" key="1">
    <source>
        <dbReference type="SAM" id="MobiDB-lite"/>
    </source>
</evidence>
<feature type="compositionally biased region" description="Basic and acidic residues" evidence="1">
    <location>
        <begin position="317"/>
        <end position="326"/>
    </location>
</feature>
<dbReference type="Proteomes" id="UP001151760">
    <property type="component" value="Unassembled WGS sequence"/>
</dbReference>
<gene>
    <name evidence="2" type="ORF">Tco_0651744</name>
</gene>
<evidence type="ECO:0000313" key="3">
    <source>
        <dbReference type="Proteomes" id="UP001151760"/>
    </source>
</evidence>
<accession>A0ABQ4WVY6</accession>
<feature type="region of interest" description="Disordered" evidence="1">
    <location>
        <begin position="315"/>
        <end position="336"/>
    </location>
</feature>
<name>A0ABQ4WVY6_9ASTR</name>
<reference evidence="2" key="2">
    <citation type="submission" date="2022-01" db="EMBL/GenBank/DDBJ databases">
        <authorList>
            <person name="Yamashiro T."/>
            <person name="Shiraishi A."/>
            <person name="Satake H."/>
            <person name="Nakayama K."/>
        </authorList>
    </citation>
    <scope>NUCLEOTIDE SEQUENCE</scope>
</reference>
<dbReference type="EMBL" id="BQNB010008972">
    <property type="protein sequence ID" value="GJS56960.1"/>
    <property type="molecule type" value="Genomic_DNA"/>
</dbReference>